<evidence type="ECO:0000256" key="1">
    <source>
        <dbReference type="ARBA" id="ARBA00018370"/>
    </source>
</evidence>
<protein>
    <recommendedName>
        <fullName evidence="1">Parvulin-like PPIase</fullName>
    </recommendedName>
    <alternativeName>
        <fullName evidence="7">Peptidyl-prolyl cis-trans isomerase plp</fullName>
    </alternativeName>
    <alternativeName>
        <fullName evidence="8">Rotamase plp</fullName>
    </alternativeName>
</protein>
<dbReference type="InterPro" id="IPR027304">
    <property type="entry name" value="Trigger_fact/SurA_dom_sf"/>
</dbReference>
<keyword evidence="3" id="KW-0574">Periplasm</keyword>
<dbReference type="InterPro" id="IPR050280">
    <property type="entry name" value="OMP_Chaperone_SurA"/>
</dbReference>
<keyword evidence="5" id="KW-0143">Chaperone</keyword>
<dbReference type="Gene3D" id="1.10.4030.10">
    <property type="entry name" value="Porin chaperone SurA, peptide-binding domain"/>
    <property type="match status" value="1"/>
</dbReference>
<evidence type="ECO:0000256" key="6">
    <source>
        <dbReference type="ARBA" id="ARBA00023235"/>
    </source>
</evidence>
<feature type="domain" description="PpiC" evidence="10">
    <location>
        <begin position="162"/>
        <end position="260"/>
    </location>
</feature>
<evidence type="ECO:0000313" key="12">
    <source>
        <dbReference type="Proteomes" id="UP000630353"/>
    </source>
</evidence>
<keyword evidence="4 9" id="KW-0697">Rotamase</keyword>
<feature type="domain" description="PpiC" evidence="10">
    <location>
        <begin position="271"/>
        <end position="368"/>
    </location>
</feature>
<dbReference type="Proteomes" id="UP000630353">
    <property type="component" value="Unassembled WGS sequence"/>
</dbReference>
<keyword evidence="2" id="KW-0732">Signal</keyword>
<proteinExistence type="predicted"/>
<dbReference type="Pfam" id="PF00639">
    <property type="entry name" value="Rotamase"/>
    <property type="match status" value="1"/>
</dbReference>
<organism evidence="11 12">
    <name type="scientific">Thalassobaculum fulvum</name>
    <dbReference type="NCBI Taxonomy" id="1633335"/>
    <lineage>
        <taxon>Bacteria</taxon>
        <taxon>Pseudomonadati</taxon>
        <taxon>Pseudomonadota</taxon>
        <taxon>Alphaproteobacteria</taxon>
        <taxon>Rhodospirillales</taxon>
        <taxon>Thalassobaculaceae</taxon>
        <taxon>Thalassobaculum</taxon>
    </lineage>
</organism>
<evidence type="ECO:0000256" key="3">
    <source>
        <dbReference type="ARBA" id="ARBA00022764"/>
    </source>
</evidence>
<dbReference type="SUPFAM" id="SSF109998">
    <property type="entry name" value="Triger factor/SurA peptide-binding domain-like"/>
    <property type="match status" value="1"/>
</dbReference>
<dbReference type="PROSITE" id="PS50198">
    <property type="entry name" value="PPIC_PPIASE_2"/>
    <property type="match status" value="2"/>
</dbReference>
<dbReference type="Pfam" id="PF09312">
    <property type="entry name" value="SurA_N"/>
    <property type="match status" value="1"/>
</dbReference>
<evidence type="ECO:0000256" key="7">
    <source>
        <dbReference type="ARBA" id="ARBA00030642"/>
    </source>
</evidence>
<evidence type="ECO:0000259" key="10">
    <source>
        <dbReference type="PROSITE" id="PS50198"/>
    </source>
</evidence>
<keyword evidence="12" id="KW-1185">Reference proteome</keyword>
<dbReference type="AlphaFoldDB" id="A0A919CPX6"/>
<dbReference type="InterPro" id="IPR046357">
    <property type="entry name" value="PPIase_dom_sf"/>
</dbReference>
<accession>A0A919CPX6</accession>
<evidence type="ECO:0000313" key="11">
    <source>
        <dbReference type="EMBL" id="GHD49606.1"/>
    </source>
</evidence>
<gene>
    <name evidence="11" type="ORF">GCM10017083_22100</name>
</gene>
<reference evidence="11" key="2">
    <citation type="submission" date="2020-09" db="EMBL/GenBank/DDBJ databases">
        <authorList>
            <person name="Sun Q."/>
            <person name="Kim S."/>
        </authorList>
    </citation>
    <scope>NUCLEOTIDE SEQUENCE</scope>
    <source>
        <strain evidence="11">KCTC 42651</strain>
    </source>
</reference>
<reference evidence="11" key="1">
    <citation type="journal article" date="2014" name="Int. J. Syst. Evol. Microbiol.">
        <title>Complete genome sequence of Corynebacterium casei LMG S-19264T (=DSM 44701T), isolated from a smear-ripened cheese.</title>
        <authorList>
            <consortium name="US DOE Joint Genome Institute (JGI-PGF)"/>
            <person name="Walter F."/>
            <person name="Albersmeier A."/>
            <person name="Kalinowski J."/>
            <person name="Ruckert C."/>
        </authorList>
    </citation>
    <scope>NUCLEOTIDE SEQUENCE</scope>
    <source>
        <strain evidence="11">KCTC 42651</strain>
    </source>
</reference>
<comment type="caution">
    <text evidence="11">The sequence shown here is derived from an EMBL/GenBank/DDBJ whole genome shotgun (WGS) entry which is preliminary data.</text>
</comment>
<sequence>MFAVATAVPAPPALAQEPQRIAAVVNDEILSMRDLRNRLRMVIVTSRLPPTDETARRIAPQVLRGLIDEQIQLQEAKRLNVSVTDQDMARARSDLEQRNNLKPGQFDAFVRDLGVDPDTVERQLRAQIAWGKLVRRRFGNDVNISQEEVSDVLARLEADAGKTQKRIAEIVLPVESAANETQVRELADRIAEQLRGGANFGAIARQFSGAANAAVGGDVGWVLPERMAPEIAEAVSRMAAGEISAPIRTVLGFHIIKVVDSRVLAQPDPATAVVDLKQLFLPVPPNAASDARDSQRALAEAVASSAQSCDDLVELAKEVKSPASPNLGEMKVGELAPVLRDPVSSLKAGELTGPIDLPNGVMVLMVCSRKAPPSNLPSPEQIRTQLEAQRFEILAQRYLRDLRRSAFVEPRV</sequence>
<dbReference type="PANTHER" id="PTHR47637:SF1">
    <property type="entry name" value="CHAPERONE SURA"/>
    <property type="match status" value="1"/>
</dbReference>
<keyword evidence="6 9" id="KW-0413">Isomerase</keyword>
<evidence type="ECO:0000256" key="9">
    <source>
        <dbReference type="PROSITE-ProRule" id="PRU00278"/>
    </source>
</evidence>
<evidence type="ECO:0000256" key="2">
    <source>
        <dbReference type="ARBA" id="ARBA00022729"/>
    </source>
</evidence>
<evidence type="ECO:0000256" key="5">
    <source>
        <dbReference type="ARBA" id="ARBA00023186"/>
    </source>
</evidence>
<dbReference type="Gene3D" id="3.10.50.40">
    <property type="match status" value="2"/>
</dbReference>
<dbReference type="GO" id="GO:0003755">
    <property type="term" value="F:peptidyl-prolyl cis-trans isomerase activity"/>
    <property type="evidence" value="ECO:0007669"/>
    <property type="project" value="UniProtKB-KW"/>
</dbReference>
<evidence type="ECO:0000256" key="4">
    <source>
        <dbReference type="ARBA" id="ARBA00023110"/>
    </source>
</evidence>
<name>A0A919CPX6_9PROT</name>
<dbReference type="PANTHER" id="PTHR47637">
    <property type="entry name" value="CHAPERONE SURA"/>
    <property type="match status" value="1"/>
</dbReference>
<dbReference type="InterPro" id="IPR000297">
    <property type="entry name" value="PPIase_PpiC"/>
</dbReference>
<dbReference type="InterPro" id="IPR015391">
    <property type="entry name" value="SurA_N"/>
</dbReference>
<evidence type="ECO:0000256" key="8">
    <source>
        <dbReference type="ARBA" id="ARBA00031484"/>
    </source>
</evidence>
<dbReference type="SUPFAM" id="SSF54534">
    <property type="entry name" value="FKBP-like"/>
    <property type="match status" value="2"/>
</dbReference>
<dbReference type="EMBL" id="BMZS01000004">
    <property type="protein sequence ID" value="GHD49606.1"/>
    <property type="molecule type" value="Genomic_DNA"/>
</dbReference>